<feature type="region of interest" description="Disordered" evidence="1">
    <location>
        <begin position="1"/>
        <end position="43"/>
    </location>
</feature>
<organism evidence="2 3">
    <name type="scientific">Lupinus luteus</name>
    <name type="common">European yellow lupine</name>
    <dbReference type="NCBI Taxonomy" id="3873"/>
    <lineage>
        <taxon>Eukaryota</taxon>
        <taxon>Viridiplantae</taxon>
        <taxon>Streptophyta</taxon>
        <taxon>Embryophyta</taxon>
        <taxon>Tracheophyta</taxon>
        <taxon>Spermatophyta</taxon>
        <taxon>Magnoliopsida</taxon>
        <taxon>eudicotyledons</taxon>
        <taxon>Gunneridae</taxon>
        <taxon>Pentapetalae</taxon>
        <taxon>rosids</taxon>
        <taxon>fabids</taxon>
        <taxon>Fabales</taxon>
        <taxon>Fabaceae</taxon>
        <taxon>Papilionoideae</taxon>
        <taxon>50 kb inversion clade</taxon>
        <taxon>genistoids sensu lato</taxon>
        <taxon>core genistoids</taxon>
        <taxon>Genisteae</taxon>
        <taxon>Lupinus</taxon>
    </lineage>
</organism>
<comment type="caution">
    <text evidence="2">The sequence shown here is derived from an EMBL/GenBank/DDBJ whole genome shotgun (WGS) entry which is preliminary data.</text>
</comment>
<proteinExistence type="predicted"/>
<feature type="region of interest" description="Disordered" evidence="1">
    <location>
        <begin position="80"/>
        <end position="104"/>
    </location>
</feature>
<sequence length="160" mass="17597">MPQSFCNFPARTKPQTTHLRSEDLSVSSTPAKENMHKSASLATSDTNEIAEFPPVEIGTRGTVASLIMQEIQHFRRIELNSQGRSQRNKSQMVAMGSPVSTSSRATTIVSTLEGTKKRRGSSKLLPSMCSMVDVSDNCRPNGASAFRYRNLKSGTQKFQL</sequence>
<dbReference type="PANTHER" id="PTHR35131">
    <property type="entry name" value="EXPRESSED PROTEIN"/>
    <property type="match status" value="1"/>
</dbReference>
<dbReference type="Proteomes" id="UP001497480">
    <property type="component" value="Unassembled WGS sequence"/>
</dbReference>
<accession>A0AAV1WDK5</accession>
<evidence type="ECO:0000313" key="3">
    <source>
        <dbReference type="Proteomes" id="UP001497480"/>
    </source>
</evidence>
<reference evidence="2 3" key="1">
    <citation type="submission" date="2024-03" db="EMBL/GenBank/DDBJ databases">
        <authorList>
            <person name="Martinez-Hernandez J."/>
        </authorList>
    </citation>
    <scope>NUCLEOTIDE SEQUENCE [LARGE SCALE GENOMIC DNA]</scope>
</reference>
<evidence type="ECO:0000256" key="1">
    <source>
        <dbReference type="SAM" id="MobiDB-lite"/>
    </source>
</evidence>
<name>A0AAV1WDK5_LUPLU</name>
<protein>
    <submittedName>
        <fullName evidence="2">Uncharacterized protein</fullName>
    </submittedName>
</protein>
<evidence type="ECO:0000313" key="2">
    <source>
        <dbReference type="EMBL" id="CAL0307414.1"/>
    </source>
</evidence>
<gene>
    <name evidence="2" type="ORF">LLUT_LOCUS8474</name>
</gene>
<keyword evidence="3" id="KW-1185">Reference proteome</keyword>
<feature type="compositionally biased region" description="Polar residues" evidence="1">
    <location>
        <begin position="80"/>
        <end position="91"/>
    </location>
</feature>
<dbReference type="EMBL" id="CAXHTB010000006">
    <property type="protein sequence ID" value="CAL0307414.1"/>
    <property type="molecule type" value="Genomic_DNA"/>
</dbReference>
<dbReference type="AlphaFoldDB" id="A0AAV1WDK5"/>
<feature type="compositionally biased region" description="Polar residues" evidence="1">
    <location>
        <begin position="13"/>
        <end position="31"/>
    </location>
</feature>
<dbReference type="PANTHER" id="PTHR35131:SF2">
    <property type="entry name" value="GAG-POL POLYPROTEIN"/>
    <property type="match status" value="1"/>
</dbReference>